<keyword evidence="4 5" id="KW-0067">ATP-binding</keyword>
<evidence type="ECO:0000256" key="1">
    <source>
        <dbReference type="ARBA" id="ARBA00006184"/>
    </source>
</evidence>
<protein>
    <recommendedName>
        <fullName evidence="5">ORC1-type DNA replication protein</fullName>
    </recommendedName>
</protein>
<gene>
    <name evidence="9" type="primary">cdc6A</name>
</gene>
<evidence type="ECO:0000256" key="2">
    <source>
        <dbReference type="ARBA" id="ARBA00022705"/>
    </source>
</evidence>
<dbReference type="GO" id="GO:0006260">
    <property type="term" value="P:DNA replication"/>
    <property type="evidence" value="ECO:0007669"/>
    <property type="project" value="UniProtKB-UniRule"/>
</dbReference>
<dbReference type="AlphaFoldDB" id="A0A075H068"/>
<dbReference type="PANTHER" id="PTHR10763:SF22">
    <property type="entry name" value="ORC1-TYPE DNA REPLICATION PROTEIN"/>
    <property type="match status" value="1"/>
</dbReference>
<evidence type="ECO:0000313" key="9">
    <source>
        <dbReference type="EMBL" id="AIF09434.1"/>
    </source>
</evidence>
<dbReference type="InterPro" id="IPR003593">
    <property type="entry name" value="AAA+_ATPase"/>
</dbReference>
<reference evidence="9" key="1">
    <citation type="journal article" date="2014" name="Genome Biol. Evol.">
        <title>Pangenome evidence for extensive interdomain horizontal transfer affecting lineage core and shell genes in uncultured planktonic thaumarchaeota and euryarchaeota.</title>
        <authorList>
            <person name="Deschamps P."/>
            <person name="Zivanovic Y."/>
            <person name="Moreira D."/>
            <person name="Rodriguez-Valera F."/>
            <person name="Lopez-Garcia P."/>
        </authorList>
    </citation>
    <scope>NUCLEOTIDE SEQUENCE</scope>
</reference>
<dbReference type="Gene3D" id="3.40.50.300">
    <property type="entry name" value="P-loop containing nucleotide triphosphate hydrolases"/>
    <property type="match status" value="1"/>
</dbReference>
<evidence type="ECO:0000256" key="4">
    <source>
        <dbReference type="ARBA" id="ARBA00022840"/>
    </source>
</evidence>
<dbReference type="InterPro" id="IPR036390">
    <property type="entry name" value="WH_DNA-bd_sf"/>
</dbReference>
<sequence length="430" mass="48587">MSDPQTQLDDASIEEKQNTKAVSTSETSRTRDELDDLFDDFVSKKSIFINKDVLSIRHIPQTIPHRQEHIKKLGMILAPALRNDKPSNIFVYGKTGTGKTLCVLHTLNRIVDRVKGNNPALRFAYLNCKLKKVADTEYRVIASLAKELGAKVPVTGLPTDEVYNIFLKKLDEREQVVILVLDEVDRLVKKTGDEILYSLTRINSELKKSKLSLIGISNDVRFIENIDPRVKSSLGEEELIFPPYNALELKDILSERATTAFAENSIHPAVLPKCAAYAAKEHGDARRALDLLRVAGEVAERATAEEVKMEHIREAEDKIEKNRILELVKTLPNQSKILIYSIFLLSKNKTDKLVTGEIYQTYAELCKLNDNSILTQRRISDLISELDMLGLINARVISKGRHGRTREIYSTIPTDLTEIITEDLKGELRL</sequence>
<evidence type="ECO:0000259" key="7">
    <source>
        <dbReference type="SMART" id="SM00382"/>
    </source>
</evidence>
<dbReference type="InterPro" id="IPR027417">
    <property type="entry name" value="P-loop_NTPase"/>
</dbReference>
<name>A0A075H068_9EURY</name>
<feature type="domain" description="Cdc6 C-terminal" evidence="8">
    <location>
        <begin position="339"/>
        <end position="419"/>
    </location>
</feature>
<dbReference type="SUPFAM" id="SSF46785">
    <property type="entry name" value="Winged helix' DNA-binding domain"/>
    <property type="match status" value="1"/>
</dbReference>
<dbReference type="CDD" id="cd00009">
    <property type="entry name" value="AAA"/>
    <property type="match status" value="1"/>
</dbReference>
<dbReference type="Pfam" id="PF09079">
    <property type="entry name" value="WHD_Cdc6"/>
    <property type="match status" value="1"/>
</dbReference>
<dbReference type="SMART" id="SM01074">
    <property type="entry name" value="Cdc6_C"/>
    <property type="match status" value="1"/>
</dbReference>
<dbReference type="PANTHER" id="PTHR10763">
    <property type="entry name" value="CELL DIVISION CONTROL PROTEIN 6-RELATED"/>
    <property type="match status" value="1"/>
</dbReference>
<dbReference type="Pfam" id="PF13401">
    <property type="entry name" value="AAA_22"/>
    <property type="match status" value="1"/>
</dbReference>
<dbReference type="NCBIfam" id="TIGR02928">
    <property type="entry name" value="orc1/cdc6 family replication initiation protein"/>
    <property type="match status" value="1"/>
</dbReference>
<evidence type="ECO:0000256" key="6">
    <source>
        <dbReference type="SAM" id="MobiDB-lite"/>
    </source>
</evidence>
<feature type="binding site" evidence="5">
    <location>
        <position position="256"/>
    </location>
    <ligand>
        <name>ATP</name>
        <dbReference type="ChEBI" id="CHEBI:30616"/>
    </ligand>
</feature>
<dbReference type="CDD" id="cd08768">
    <property type="entry name" value="Cdc6_C"/>
    <property type="match status" value="1"/>
</dbReference>
<dbReference type="Pfam" id="PF22703">
    <property type="entry name" value="Cdc6_lid"/>
    <property type="match status" value="1"/>
</dbReference>
<evidence type="ECO:0000259" key="8">
    <source>
        <dbReference type="SMART" id="SM01074"/>
    </source>
</evidence>
<dbReference type="InterPro" id="IPR036388">
    <property type="entry name" value="WH-like_DNA-bd_sf"/>
</dbReference>
<dbReference type="InterPro" id="IPR015163">
    <property type="entry name" value="Cdc6_C"/>
</dbReference>
<dbReference type="GO" id="GO:0051301">
    <property type="term" value="P:cell division"/>
    <property type="evidence" value="ECO:0007669"/>
    <property type="project" value="UniProtKB-KW"/>
</dbReference>
<dbReference type="FunFam" id="3.40.50.300:FF:000930">
    <property type="entry name" value="ORC1-type DNA replication protein"/>
    <property type="match status" value="1"/>
</dbReference>
<keyword evidence="9" id="KW-0131">Cell cycle</keyword>
<dbReference type="InterPro" id="IPR014277">
    <property type="entry name" value="Orc1/Cdc6_arc"/>
</dbReference>
<dbReference type="InterPro" id="IPR055237">
    <property type="entry name" value="Cdc6_lid"/>
</dbReference>
<dbReference type="FunFam" id="1.10.8.60:FF:000073">
    <property type="entry name" value="ORC1-type DNA replication protein"/>
    <property type="match status" value="1"/>
</dbReference>
<comment type="function">
    <text evidence="5">Involved in regulation of DNA replication.</text>
</comment>
<dbReference type="GO" id="GO:0005524">
    <property type="term" value="F:ATP binding"/>
    <property type="evidence" value="ECO:0007669"/>
    <property type="project" value="UniProtKB-UniRule"/>
</dbReference>
<dbReference type="EMBL" id="KF900863">
    <property type="protein sequence ID" value="AIF09434.1"/>
    <property type="molecule type" value="Genomic_DNA"/>
</dbReference>
<dbReference type="HAMAP" id="MF_01407">
    <property type="entry name" value="ORC1_type_DNA_replic_protein"/>
    <property type="match status" value="1"/>
</dbReference>
<proteinExistence type="inferred from homology"/>
<evidence type="ECO:0000256" key="5">
    <source>
        <dbReference type="HAMAP-Rule" id="MF_01407"/>
    </source>
</evidence>
<dbReference type="SUPFAM" id="SSF52540">
    <property type="entry name" value="P-loop containing nucleoside triphosphate hydrolases"/>
    <property type="match status" value="1"/>
</dbReference>
<dbReference type="SMART" id="SM00382">
    <property type="entry name" value="AAA"/>
    <property type="match status" value="1"/>
</dbReference>
<keyword evidence="3 5" id="KW-0547">Nucleotide-binding</keyword>
<feature type="domain" description="AAA+ ATPase" evidence="7">
    <location>
        <begin position="85"/>
        <end position="253"/>
    </location>
</feature>
<comment type="similarity">
    <text evidence="1 5">Belongs to the CDC6/cdc18 family.</text>
</comment>
<dbReference type="Gene3D" id="1.10.8.60">
    <property type="match status" value="1"/>
</dbReference>
<dbReference type="InterPro" id="IPR049945">
    <property type="entry name" value="AAA_22"/>
</dbReference>
<dbReference type="NCBIfam" id="NF001625">
    <property type="entry name" value="PRK00411.1-3"/>
    <property type="match status" value="1"/>
</dbReference>
<feature type="region of interest" description="Disordered" evidence="6">
    <location>
        <begin position="1"/>
        <end position="29"/>
    </location>
</feature>
<feature type="binding site" evidence="5">
    <location>
        <position position="244"/>
    </location>
    <ligand>
        <name>ATP</name>
        <dbReference type="ChEBI" id="CHEBI:30616"/>
    </ligand>
</feature>
<evidence type="ECO:0000256" key="3">
    <source>
        <dbReference type="ARBA" id="ARBA00022741"/>
    </source>
</evidence>
<keyword evidence="2 5" id="KW-0235">DNA replication</keyword>
<organism evidence="9">
    <name type="scientific">uncultured marine group II/III euryarchaeote KM3_37_C11</name>
    <dbReference type="NCBI Taxonomy" id="1456442"/>
    <lineage>
        <taxon>Archaea</taxon>
        <taxon>Methanobacteriati</taxon>
        <taxon>Methanobacteriota</taxon>
        <taxon>environmental samples</taxon>
    </lineage>
</organism>
<keyword evidence="9" id="KW-0132">Cell division</keyword>
<dbReference type="InterPro" id="IPR050311">
    <property type="entry name" value="ORC1/CDC6"/>
</dbReference>
<dbReference type="GO" id="GO:0016887">
    <property type="term" value="F:ATP hydrolysis activity"/>
    <property type="evidence" value="ECO:0007669"/>
    <property type="project" value="InterPro"/>
</dbReference>
<feature type="binding site" evidence="5">
    <location>
        <begin position="97"/>
        <end position="101"/>
    </location>
    <ligand>
        <name>ATP</name>
        <dbReference type="ChEBI" id="CHEBI:30616"/>
    </ligand>
</feature>
<accession>A0A075H068</accession>
<dbReference type="Gene3D" id="1.10.10.10">
    <property type="entry name" value="Winged helix-like DNA-binding domain superfamily/Winged helix DNA-binding domain"/>
    <property type="match status" value="1"/>
</dbReference>